<evidence type="ECO:0000313" key="1">
    <source>
        <dbReference type="EMBL" id="BAJ95610.1"/>
    </source>
</evidence>
<sequence>MGLQMYRDSETLLNCHLWASTKFTISQCSRRYVDFFFVLLVHVEMLFSALDLTLEISKLHSHGLYVAGDIFVCCGVLSECLKR</sequence>
<name>F2DKI9_HORVV</name>
<dbReference type="AlphaFoldDB" id="F2DKI9"/>
<reference evidence="1" key="1">
    <citation type="journal article" date="2011" name="Plant Physiol.">
        <title>Comprehensive sequence analysis of 24,783 barley full-length cDNAs derived from 12 clone libraries.</title>
        <authorList>
            <person name="Matsumoto T."/>
            <person name="Tanaka T."/>
            <person name="Sakai H."/>
            <person name="Amano N."/>
            <person name="Kanamori H."/>
            <person name="Kurita K."/>
            <person name="Kikuta A."/>
            <person name="Kamiya K."/>
            <person name="Yamamoto M."/>
            <person name="Ikawa H."/>
            <person name="Fujii N."/>
            <person name="Hori K."/>
            <person name="Itoh T."/>
            <person name="Sato K."/>
        </authorList>
    </citation>
    <scope>NUCLEOTIDE SEQUENCE</scope>
    <source>
        <tissue evidence="1">Shoot and root</tissue>
    </source>
</reference>
<proteinExistence type="evidence at transcript level"/>
<protein>
    <submittedName>
        <fullName evidence="1">Predicted protein</fullName>
    </submittedName>
</protein>
<dbReference type="EMBL" id="AK364407">
    <property type="protein sequence ID" value="BAJ95610.1"/>
    <property type="molecule type" value="mRNA"/>
</dbReference>
<organism evidence="1">
    <name type="scientific">Hordeum vulgare subsp. vulgare</name>
    <name type="common">Domesticated barley</name>
    <dbReference type="NCBI Taxonomy" id="112509"/>
    <lineage>
        <taxon>Eukaryota</taxon>
        <taxon>Viridiplantae</taxon>
        <taxon>Streptophyta</taxon>
        <taxon>Embryophyta</taxon>
        <taxon>Tracheophyta</taxon>
        <taxon>Spermatophyta</taxon>
        <taxon>Magnoliopsida</taxon>
        <taxon>Liliopsida</taxon>
        <taxon>Poales</taxon>
        <taxon>Poaceae</taxon>
        <taxon>BOP clade</taxon>
        <taxon>Pooideae</taxon>
        <taxon>Triticodae</taxon>
        <taxon>Triticeae</taxon>
        <taxon>Hordeinae</taxon>
        <taxon>Hordeum</taxon>
    </lineage>
</organism>
<accession>F2DKI9</accession>